<dbReference type="PANTHER" id="PTHR39244">
    <property type="entry name" value="NATTERIN-4"/>
    <property type="match status" value="1"/>
</dbReference>
<dbReference type="InterPro" id="IPR053237">
    <property type="entry name" value="Natterin_C"/>
</dbReference>
<evidence type="ECO:0000256" key="2">
    <source>
        <dbReference type="ARBA" id="ARBA00023157"/>
    </source>
</evidence>
<keyword evidence="2" id="KW-1015">Disulfide bond</keyword>
<dbReference type="Pfam" id="PF01117">
    <property type="entry name" value="Aerolysin"/>
    <property type="match status" value="1"/>
</dbReference>
<dbReference type="SUPFAM" id="SSF56973">
    <property type="entry name" value="Aerolisin/ETX pore-forming domain"/>
    <property type="match status" value="1"/>
</dbReference>
<evidence type="ECO:0000259" key="3">
    <source>
        <dbReference type="Pfam" id="PF01117"/>
    </source>
</evidence>
<evidence type="ECO:0000256" key="1">
    <source>
        <dbReference type="ARBA" id="ARBA00009831"/>
    </source>
</evidence>
<dbReference type="EMBL" id="JAJJMA010057408">
    <property type="protein sequence ID" value="MCL7026491.1"/>
    <property type="molecule type" value="Genomic_DNA"/>
</dbReference>
<comment type="similarity">
    <text evidence="1">Belongs to the aerolysin family.</text>
</comment>
<evidence type="ECO:0000313" key="5">
    <source>
        <dbReference type="Proteomes" id="UP001177140"/>
    </source>
</evidence>
<sequence length="204" mass="22994">MYCRSYRDGDRDYLKADVSTISRDACLVVEELVLSRSIYNIVFRKNDGRIYDQTEIIMASGEVVNRTNVEDTVELKLSYEDTQTSSWNFSGSLTLGIKVTWEAGIPKIFEGEIEISGSITLGLQYTTTTTTTRVAEAVYKVNVPARTRVKVSLKATKGKCDVPYSYTQCDTLTNGEIETYRKDDGVFTGTNCYHLSYETEEKSL</sequence>
<dbReference type="Proteomes" id="UP001177140">
    <property type="component" value="Unassembled WGS sequence"/>
</dbReference>
<reference evidence="4" key="1">
    <citation type="submission" date="2022-03" db="EMBL/GenBank/DDBJ databases">
        <title>A functionally conserved STORR gene fusion in Papaver species that diverged 16.8 million years ago.</title>
        <authorList>
            <person name="Catania T."/>
        </authorList>
    </citation>
    <scope>NUCLEOTIDE SEQUENCE</scope>
    <source>
        <strain evidence="4">S-191538</strain>
    </source>
</reference>
<organism evidence="4 5">
    <name type="scientific">Papaver nudicaule</name>
    <name type="common">Iceland poppy</name>
    <dbReference type="NCBI Taxonomy" id="74823"/>
    <lineage>
        <taxon>Eukaryota</taxon>
        <taxon>Viridiplantae</taxon>
        <taxon>Streptophyta</taxon>
        <taxon>Embryophyta</taxon>
        <taxon>Tracheophyta</taxon>
        <taxon>Spermatophyta</taxon>
        <taxon>Magnoliopsida</taxon>
        <taxon>Ranunculales</taxon>
        <taxon>Papaveraceae</taxon>
        <taxon>Papaveroideae</taxon>
        <taxon>Papaver</taxon>
    </lineage>
</organism>
<dbReference type="InterPro" id="IPR055267">
    <property type="entry name" value="Aerolysin-like_C"/>
</dbReference>
<feature type="domain" description="Aerolysin-like C-terminal" evidence="3">
    <location>
        <begin position="47"/>
        <end position="167"/>
    </location>
</feature>
<dbReference type="CDD" id="cd20216">
    <property type="entry name" value="PFM_HFR-2-like"/>
    <property type="match status" value="1"/>
</dbReference>
<name>A0AA41RXM3_PAPNU</name>
<accession>A0AA41RXM3</accession>
<evidence type="ECO:0000313" key="4">
    <source>
        <dbReference type="EMBL" id="MCL7026491.1"/>
    </source>
</evidence>
<dbReference type="Gene3D" id="2.170.15.10">
    <property type="entry name" value="Proaerolysin, chain A, domain 3"/>
    <property type="match status" value="1"/>
</dbReference>
<proteinExistence type="inferred from homology"/>
<dbReference type="PANTHER" id="PTHR39244:SF5">
    <property type="entry name" value="NATTERIN-3-LIKE"/>
    <property type="match status" value="1"/>
</dbReference>
<dbReference type="AlphaFoldDB" id="A0AA41RXM3"/>
<keyword evidence="5" id="KW-1185">Reference proteome</keyword>
<protein>
    <recommendedName>
        <fullName evidence="3">Aerolysin-like C-terminal domain-containing protein</fullName>
    </recommendedName>
</protein>
<gene>
    <name evidence="4" type="ORF">MKW94_017461</name>
</gene>
<comment type="caution">
    <text evidence="4">The sequence shown here is derived from an EMBL/GenBank/DDBJ whole genome shotgun (WGS) entry which is preliminary data.</text>
</comment>